<evidence type="ECO:0008006" key="4">
    <source>
        <dbReference type="Google" id="ProtNLM"/>
    </source>
</evidence>
<dbReference type="SUPFAM" id="SSF56112">
    <property type="entry name" value="Protein kinase-like (PK-like)"/>
    <property type="match status" value="1"/>
</dbReference>
<comment type="caution">
    <text evidence="2">The sequence shown here is derived from an EMBL/GenBank/DDBJ whole genome shotgun (WGS) entry which is preliminary data.</text>
</comment>
<proteinExistence type="predicted"/>
<keyword evidence="1" id="KW-1133">Transmembrane helix</keyword>
<protein>
    <recommendedName>
        <fullName evidence="4">Protein kinase domain-containing protein</fullName>
    </recommendedName>
</protein>
<evidence type="ECO:0000256" key="1">
    <source>
        <dbReference type="SAM" id="Phobius"/>
    </source>
</evidence>
<reference evidence="2 3" key="1">
    <citation type="submission" date="2023-11" db="EMBL/GenBank/DDBJ databases">
        <title>Draft genome sequence and annotation of the polyextremotolerant black yeast-like fungus Aureobasidium pullulans NRRL 62042.</title>
        <authorList>
            <person name="Dielentheis-Frenken M.R.E."/>
            <person name="Wibberg D."/>
            <person name="Blank L.M."/>
            <person name="Tiso T."/>
        </authorList>
    </citation>
    <scope>NUCLEOTIDE SEQUENCE [LARGE SCALE GENOMIC DNA]</scope>
    <source>
        <strain evidence="2 3">NRRL 62042</strain>
    </source>
</reference>
<dbReference type="InterPro" id="IPR011009">
    <property type="entry name" value="Kinase-like_dom_sf"/>
</dbReference>
<accession>A0ABR0TV62</accession>
<keyword evidence="3" id="KW-1185">Reference proteome</keyword>
<dbReference type="EMBL" id="JASGXD010000001">
    <property type="protein sequence ID" value="KAK6008303.1"/>
    <property type="molecule type" value="Genomic_DNA"/>
</dbReference>
<evidence type="ECO:0000313" key="2">
    <source>
        <dbReference type="EMBL" id="KAK6008303.1"/>
    </source>
</evidence>
<evidence type="ECO:0000313" key="3">
    <source>
        <dbReference type="Proteomes" id="UP001341245"/>
    </source>
</evidence>
<dbReference type="Proteomes" id="UP001341245">
    <property type="component" value="Unassembled WGS sequence"/>
</dbReference>
<name>A0ABR0TV62_AURPU</name>
<gene>
    <name evidence="2" type="ORF">QM012_000206</name>
</gene>
<sequence length="286" mass="32290">MRISQILLADGERVSADSVIGTGIDGYVIRTGPSSVMKIPKLEATIHPNGFLEPNKDNTWLVESLRVEKEVYQRLEGASGIAKCLQITTNGVELEDYRNGDLEDYIKNKPPPPLNQRLEWILQLLSFVQVCHVNKVLWFDIALRNLLLADDMSLRAIDFANSTAAPTDADLKTTEWDGYTARTEVLHVTNVIYSIARWEKFQVDCAYETEWPAPDSFPTTHDLRLGEVISKAWRHQYDSISDLRSAILSAASLQRTSVYQNPVLIGCALACTTMLIMQLFSRPRKY</sequence>
<organism evidence="2 3">
    <name type="scientific">Aureobasidium pullulans</name>
    <name type="common">Black yeast</name>
    <name type="synonym">Pullularia pullulans</name>
    <dbReference type="NCBI Taxonomy" id="5580"/>
    <lineage>
        <taxon>Eukaryota</taxon>
        <taxon>Fungi</taxon>
        <taxon>Dikarya</taxon>
        <taxon>Ascomycota</taxon>
        <taxon>Pezizomycotina</taxon>
        <taxon>Dothideomycetes</taxon>
        <taxon>Dothideomycetidae</taxon>
        <taxon>Dothideales</taxon>
        <taxon>Saccotheciaceae</taxon>
        <taxon>Aureobasidium</taxon>
    </lineage>
</organism>
<keyword evidence="1" id="KW-0472">Membrane</keyword>
<keyword evidence="1" id="KW-0812">Transmembrane</keyword>
<dbReference type="Gene3D" id="1.10.510.10">
    <property type="entry name" value="Transferase(Phosphotransferase) domain 1"/>
    <property type="match status" value="1"/>
</dbReference>
<feature type="transmembrane region" description="Helical" evidence="1">
    <location>
        <begin position="263"/>
        <end position="280"/>
    </location>
</feature>